<protein>
    <submittedName>
        <fullName evidence="2">3' terminal RNA ribose 2'-O-methyltransferase Hen1</fullName>
    </submittedName>
</protein>
<sequence length="291" mass="33245">MLFTIKTERYPATDLGYLLHKHPAKIQSVAITAGTAHIYYPEANEHACKAALLLDIDPVALVRRNDANGFSLDQYVNDRPYVSASFMSAAIAQAYSSAMNGRCKDKPEIVDEPLPFEAMLTALPVKGGETLLRRLFEPLGYEMTIASAPLNPAFPEWGVSRYFNVALRNTITLKKLLRQLYILLPVCDNDKHYFVGEHELEKLMEKGEGWLEQHPEKELIVRRYLKHIGPLANQALERMMKEDMEEEEAEAAPKELKRLHDLRLETVRDILRSLKGYTKNWIPTGYAWMQS</sequence>
<dbReference type="NCBIfam" id="TIGR04074">
    <property type="entry name" value="bacter_Hen1"/>
    <property type="match status" value="1"/>
</dbReference>
<dbReference type="GO" id="GO:0008168">
    <property type="term" value="F:methyltransferase activity"/>
    <property type="evidence" value="ECO:0007669"/>
    <property type="project" value="UniProtKB-KW"/>
</dbReference>
<organism evidence="2 3">
    <name type="scientific">Chitinophaga terrae</name>
    <name type="common">ex Kim and Jung 2007</name>
    <dbReference type="NCBI Taxonomy" id="408074"/>
    <lineage>
        <taxon>Bacteria</taxon>
        <taxon>Pseudomonadati</taxon>
        <taxon>Bacteroidota</taxon>
        <taxon>Chitinophagia</taxon>
        <taxon>Chitinophagales</taxon>
        <taxon>Chitinophagaceae</taxon>
        <taxon>Chitinophaga</taxon>
    </lineage>
</organism>
<dbReference type="RefSeq" id="WP_089763745.1">
    <property type="nucleotide sequence ID" value="NZ_BKAT01000036.1"/>
</dbReference>
<evidence type="ECO:0000259" key="1">
    <source>
        <dbReference type="Pfam" id="PF12623"/>
    </source>
</evidence>
<dbReference type="InterPro" id="IPR024026">
    <property type="entry name" value="3'-RNA_MeTfrase_Hen1_bac"/>
</dbReference>
<dbReference type="Pfam" id="PF12623">
    <property type="entry name" value="Hen1_L"/>
    <property type="match status" value="1"/>
</dbReference>
<dbReference type="OrthoDB" id="626362at2"/>
<reference evidence="3" key="1">
    <citation type="submission" date="2016-10" db="EMBL/GenBank/DDBJ databases">
        <authorList>
            <person name="Varghese N."/>
            <person name="Submissions S."/>
        </authorList>
    </citation>
    <scope>NUCLEOTIDE SEQUENCE [LARGE SCALE GENOMIC DNA]</scope>
    <source>
        <strain evidence="3">DSM 23920</strain>
    </source>
</reference>
<gene>
    <name evidence="2" type="ORF">SAMN05660909_04102</name>
</gene>
<dbReference type="GO" id="GO:0032259">
    <property type="term" value="P:methylation"/>
    <property type="evidence" value="ECO:0007669"/>
    <property type="project" value="UniProtKB-KW"/>
</dbReference>
<dbReference type="EMBL" id="FNRL01000022">
    <property type="protein sequence ID" value="SEA91351.1"/>
    <property type="molecule type" value="Genomic_DNA"/>
</dbReference>
<dbReference type="STRING" id="408074.SAMN05660909_04102"/>
<accession>A0A1H4F2A6</accession>
<dbReference type="Proteomes" id="UP000199656">
    <property type="component" value="Unassembled WGS sequence"/>
</dbReference>
<dbReference type="Gene3D" id="3.30.1610.20">
    <property type="entry name" value="Hen1, N-terminal domain"/>
    <property type="match status" value="1"/>
</dbReference>
<keyword evidence="2" id="KW-0808">Transferase</keyword>
<dbReference type="AlphaFoldDB" id="A0A1H4F2A6"/>
<keyword evidence="2" id="KW-0489">Methyltransferase</keyword>
<name>A0A1H4F2A6_9BACT</name>
<evidence type="ECO:0000313" key="2">
    <source>
        <dbReference type="EMBL" id="SEA91351.1"/>
    </source>
</evidence>
<keyword evidence="3" id="KW-1185">Reference proteome</keyword>
<dbReference type="InterPro" id="IPR038546">
    <property type="entry name" value="Hen1_N_sf"/>
</dbReference>
<dbReference type="InterPro" id="IPR024740">
    <property type="entry name" value="Hen1_N"/>
</dbReference>
<evidence type="ECO:0000313" key="3">
    <source>
        <dbReference type="Proteomes" id="UP000199656"/>
    </source>
</evidence>
<feature type="domain" description="Hen1 N-terminal" evidence="1">
    <location>
        <begin position="1"/>
        <end position="239"/>
    </location>
</feature>
<proteinExistence type="predicted"/>